<dbReference type="AlphaFoldDB" id="A0AAN9BYX9"/>
<evidence type="ECO:0000256" key="3">
    <source>
        <dbReference type="SAM" id="MobiDB-lite"/>
    </source>
</evidence>
<keyword evidence="1" id="KW-0479">Metal-binding</keyword>
<feature type="compositionally biased region" description="Low complexity" evidence="3">
    <location>
        <begin position="424"/>
        <end position="437"/>
    </location>
</feature>
<evidence type="ECO:0000256" key="1">
    <source>
        <dbReference type="ARBA" id="ARBA00022723"/>
    </source>
</evidence>
<evidence type="ECO:0000313" key="8">
    <source>
        <dbReference type="Proteomes" id="UP001374579"/>
    </source>
</evidence>
<accession>A0AAN9BYX9</accession>
<reference evidence="7 8" key="1">
    <citation type="submission" date="2024-02" db="EMBL/GenBank/DDBJ databases">
        <title>Chromosome-scale genome assembly of the rough periwinkle Littorina saxatilis.</title>
        <authorList>
            <person name="De Jode A."/>
            <person name="Faria R."/>
            <person name="Formenti G."/>
            <person name="Sims Y."/>
            <person name="Smith T.P."/>
            <person name="Tracey A."/>
            <person name="Wood J.M.D."/>
            <person name="Zagrodzka Z.B."/>
            <person name="Johannesson K."/>
            <person name="Butlin R.K."/>
            <person name="Leder E.H."/>
        </authorList>
    </citation>
    <scope>NUCLEOTIDE SEQUENCE [LARGE SCALE GENOMIC DNA]</scope>
    <source>
        <strain evidence="7">Snail1</strain>
        <tissue evidence="7">Muscle</tissue>
    </source>
</reference>
<comment type="caution">
    <text evidence="7">The sequence shown here is derived from an EMBL/GenBank/DDBJ whole genome shotgun (WGS) entry which is preliminary data.</text>
</comment>
<dbReference type="PROSITE" id="PS00498">
    <property type="entry name" value="TYROSINASE_2"/>
    <property type="match status" value="1"/>
</dbReference>
<dbReference type="PROSITE" id="PS00497">
    <property type="entry name" value="TYROSINASE_1"/>
    <property type="match status" value="1"/>
</dbReference>
<feature type="chain" id="PRO_5042862316" description="Tyrosinase copper-binding domain-containing protein" evidence="4">
    <location>
        <begin position="30"/>
        <end position="520"/>
    </location>
</feature>
<dbReference type="InterPro" id="IPR002227">
    <property type="entry name" value="Tyrosinase_Cu-bd"/>
</dbReference>
<dbReference type="EMBL" id="JBAMIC010000001">
    <property type="protein sequence ID" value="KAK7114353.1"/>
    <property type="molecule type" value="Genomic_DNA"/>
</dbReference>
<feature type="domain" description="Tyrosinase copper-binding" evidence="5">
    <location>
        <begin position="110"/>
        <end position="127"/>
    </location>
</feature>
<dbReference type="Gene3D" id="1.10.1280.10">
    <property type="entry name" value="Di-copper center containing domain from catechol oxidase"/>
    <property type="match status" value="1"/>
</dbReference>
<dbReference type="Proteomes" id="UP001374579">
    <property type="component" value="Unassembled WGS sequence"/>
</dbReference>
<keyword evidence="4" id="KW-0732">Signal</keyword>
<dbReference type="PANTHER" id="PTHR11474:SF126">
    <property type="entry name" value="TYROSINASE-LIKE PROTEIN TYR-1-RELATED"/>
    <property type="match status" value="1"/>
</dbReference>
<name>A0AAN9BYX9_9CAEN</name>
<dbReference type="Pfam" id="PF00264">
    <property type="entry name" value="Tyrosinase"/>
    <property type="match status" value="1"/>
</dbReference>
<evidence type="ECO:0000259" key="6">
    <source>
        <dbReference type="PROSITE" id="PS00498"/>
    </source>
</evidence>
<protein>
    <recommendedName>
        <fullName evidence="5 6">Tyrosinase copper-binding domain-containing protein</fullName>
    </recommendedName>
</protein>
<feature type="region of interest" description="Disordered" evidence="3">
    <location>
        <begin position="476"/>
        <end position="508"/>
    </location>
</feature>
<proteinExistence type="predicted"/>
<evidence type="ECO:0000313" key="7">
    <source>
        <dbReference type="EMBL" id="KAK7114353.1"/>
    </source>
</evidence>
<evidence type="ECO:0000256" key="2">
    <source>
        <dbReference type="ARBA" id="ARBA00023008"/>
    </source>
</evidence>
<sequence length="520" mass="56086">MAGWWWVTSRLVVVVGILVIWPVPPCVDPQSPGGLTTPNVRDSLRLINILIRRPLGPMAVRRECRMLNTTEFERITGVINRAKRDTRIRPNVYDAFAYIHAHPDVNAGAHQGAGFLPFHRVLVFLFEKLLRMYDPTISMCYWDSTLEPANEMTASVSWTSSFFGNNQETVVTGFPARWLTPLGPLIRNGGTIGRPFTQEDIRQILDRNTLGEISFPGGNVDSNVEEKHNYVHTFVGGLMGQVETASYDPIFWFHHAYIDCIYEWFRQRQKERGLNPMRDWPAEYGDAAHSPFAAMRLGRLRQIDGANDFFPKNTFRCEDPPGDCVTDNECGVHMRCDPQTRRCVSDTMAVRPRNQAGEISNLRSLLGGFDGLASINSLLNSFPSRGFNQLFQTPSLGSFSMFGSNAGAGGSLLGSSGGSGGLTSGITGDTGPRNSGLTSGGLVGSSGLAGSLTGGVSGNTPSSDNMAAALNAASAGVSPSSSSSSSSSSLSSSSSSSVRLPSNPSASAAQNLMSGLWNQV</sequence>
<dbReference type="GO" id="GO:0016491">
    <property type="term" value="F:oxidoreductase activity"/>
    <property type="evidence" value="ECO:0007669"/>
    <property type="project" value="InterPro"/>
</dbReference>
<dbReference type="PANTHER" id="PTHR11474">
    <property type="entry name" value="TYROSINASE FAMILY MEMBER"/>
    <property type="match status" value="1"/>
</dbReference>
<keyword evidence="2" id="KW-0186">Copper</keyword>
<organism evidence="7 8">
    <name type="scientific">Littorina saxatilis</name>
    <dbReference type="NCBI Taxonomy" id="31220"/>
    <lineage>
        <taxon>Eukaryota</taxon>
        <taxon>Metazoa</taxon>
        <taxon>Spiralia</taxon>
        <taxon>Lophotrochozoa</taxon>
        <taxon>Mollusca</taxon>
        <taxon>Gastropoda</taxon>
        <taxon>Caenogastropoda</taxon>
        <taxon>Littorinimorpha</taxon>
        <taxon>Littorinoidea</taxon>
        <taxon>Littorinidae</taxon>
        <taxon>Littorina</taxon>
    </lineage>
</organism>
<feature type="signal peptide" evidence="4">
    <location>
        <begin position="1"/>
        <end position="29"/>
    </location>
</feature>
<feature type="region of interest" description="Disordered" evidence="3">
    <location>
        <begin position="423"/>
        <end position="442"/>
    </location>
</feature>
<gene>
    <name evidence="7" type="ORF">V1264_000427</name>
</gene>
<dbReference type="PRINTS" id="PR00092">
    <property type="entry name" value="TYROSINASE"/>
</dbReference>
<dbReference type="GO" id="GO:0046872">
    <property type="term" value="F:metal ion binding"/>
    <property type="evidence" value="ECO:0007669"/>
    <property type="project" value="UniProtKB-KW"/>
</dbReference>
<evidence type="ECO:0000256" key="4">
    <source>
        <dbReference type="SAM" id="SignalP"/>
    </source>
</evidence>
<dbReference type="SUPFAM" id="SSF48056">
    <property type="entry name" value="Di-copper centre-containing domain"/>
    <property type="match status" value="1"/>
</dbReference>
<dbReference type="InterPro" id="IPR050316">
    <property type="entry name" value="Tyrosinase/Hemocyanin"/>
</dbReference>
<keyword evidence="8" id="KW-1185">Reference proteome</keyword>
<dbReference type="InterPro" id="IPR008922">
    <property type="entry name" value="Di-copper_centre_dom_sf"/>
</dbReference>
<feature type="compositionally biased region" description="Low complexity" evidence="3">
    <location>
        <begin position="476"/>
        <end position="507"/>
    </location>
</feature>
<feature type="domain" description="Tyrosinase copper-binding" evidence="6">
    <location>
        <begin position="248"/>
        <end position="259"/>
    </location>
</feature>
<evidence type="ECO:0000259" key="5">
    <source>
        <dbReference type="PROSITE" id="PS00497"/>
    </source>
</evidence>